<feature type="transmembrane region" description="Helical" evidence="1">
    <location>
        <begin position="382"/>
        <end position="404"/>
    </location>
</feature>
<feature type="transmembrane region" description="Helical" evidence="1">
    <location>
        <begin position="193"/>
        <end position="218"/>
    </location>
</feature>
<dbReference type="AlphaFoldDB" id="A0A4Y2FYR8"/>
<feature type="transmembrane region" description="Helical" evidence="1">
    <location>
        <begin position="308"/>
        <end position="328"/>
    </location>
</feature>
<organism evidence="2 3">
    <name type="scientific">Araneus ventricosus</name>
    <name type="common">Orbweaver spider</name>
    <name type="synonym">Epeira ventricosa</name>
    <dbReference type="NCBI Taxonomy" id="182803"/>
    <lineage>
        <taxon>Eukaryota</taxon>
        <taxon>Metazoa</taxon>
        <taxon>Ecdysozoa</taxon>
        <taxon>Arthropoda</taxon>
        <taxon>Chelicerata</taxon>
        <taxon>Arachnida</taxon>
        <taxon>Araneae</taxon>
        <taxon>Araneomorphae</taxon>
        <taxon>Entelegynae</taxon>
        <taxon>Araneoidea</taxon>
        <taxon>Araneidae</taxon>
        <taxon>Araneus</taxon>
    </lineage>
</organism>
<proteinExistence type="predicted"/>
<evidence type="ECO:0008006" key="4">
    <source>
        <dbReference type="Google" id="ProtNLM"/>
    </source>
</evidence>
<evidence type="ECO:0000313" key="3">
    <source>
        <dbReference type="Proteomes" id="UP000499080"/>
    </source>
</evidence>
<keyword evidence="3" id="KW-1185">Reference proteome</keyword>
<keyword evidence="1" id="KW-1133">Transmembrane helix</keyword>
<gene>
    <name evidence="2" type="ORF">AVEN_152598_1</name>
</gene>
<name>A0A4Y2FYR8_ARAVE</name>
<reference evidence="2 3" key="1">
    <citation type="journal article" date="2019" name="Sci. Rep.">
        <title>Orb-weaving spider Araneus ventricosus genome elucidates the spidroin gene catalogue.</title>
        <authorList>
            <person name="Kono N."/>
            <person name="Nakamura H."/>
            <person name="Ohtoshi R."/>
            <person name="Moran D.A.P."/>
            <person name="Shinohara A."/>
            <person name="Yoshida Y."/>
            <person name="Fujiwara M."/>
            <person name="Mori M."/>
            <person name="Tomita M."/>
            <person name="Arakawa K."/>
        </authorList>
    </citation>
    <scope>NUCLEOTIDE SEQUENCE [LARGE SCALE GENOMIC DNA]</scope>
</reference>
<keyword evidence="1" id="KW-0812">Transmembrane</keyword>
<feature type="transmembrane region" description="Helical" evidence="1">
    <location>
        <begin position="66"/>
        <end position="86"/>
    </location>
</feature>
<sequence length="409" mass="47487">MEKLFFRTRKIDVPNYNLMNEKKYWKRSIKNNAFNVMFTAGFFVGLPLSSSIIKENKNDVHICIKIWCYAMAAVKTIMFLVTLAYINQFLPGLSISVTFYGYNVCGYLTMIIFIRNRKKMYKATQNLIYLSSVMIPGEYIGSRSIMYQLVIFFAFVILLMFCVALFLFCEQREYYTHALYVPYFIPESLRESYWNFVSVSFVTTFGLSVSVSGFFYILSINLYGTLEKLVSVYAEKLKERSQRTAWNVETLPDDISVFKNIALRINEIDLAINMYVFFFCGAMISALFNAVSVLASNNEFYNSTYPKIYIVFIFISWFVTFFVMARHGTNIIDKGEEAKLRMVEYLDKFLRYSPSHSAMQLFNFLFEVVMKIDVKVTGGGMFVINYGLILSICSVMVTYGVLILQLDQK</sequence>
<comment type="caution">
    <text evidence="2">The sequence shown here is derived from an EMBL/GenBank/DDBJ whole genome shotgun (WGS) entry which is preliminary data.</text>
</comment>
<feature type="transmembrane region" description="Helical" evidence="1">
    <location>
        <begin position="149"/>
        <end position="168"/>
    </location>
</feature>
<accession>A0A4Y2FYR8</accession>
<evidence type="ECO:0000256" key="1">
    <source>
        <dbReference type="SAM" id="Phobius"/>
    </source>
</evidence>
<feature type="transmembrane region" description="Helical" evidence="1">
    <location>
        <begin position="274"/>
        <end position="296"/>
    </location>
</feature>
<keyword evidence="1" id="KW-0472">Membrane</keyword>
<dbReference type="EMBL" id="BGPR01001103">
    <property type="protein sequence ID" value="GBM45565.1"/>
    <property type="molecule type" value="Genomic_DNA"/>
</dbReference>
<evidence type="ECO:0000313" key="2">
    <source>
        <dbReference type="EMBL" id="GBM45565.1"/>
    </source>
</evidence>
<feature type="transmembrane region" description="Helical" evidence="1">
    <location>
        <begin position="92"/>
        <end position="114"/>
    </location>
</feature>
<feature type="transmembrane region" description="Helical" evidence="1">
    <location>
        <begin position="33"/>
        <end position="54"/>
    </location>
</feature>
<protein>
    <recommendedName>
        <fullName evidence="4">Gustatory receptor</fullName>
    </recommendedName>
</protein>
<dbReference type="OrthoDB" id="6427199at2759"/>
<dbReference type="Proteomes" id="UP000499080">
    <property type="component" value="Unassembled WGS sequence"/>
</dbReference>